<name>A0A0U0W4K4_MYCBE</name>
<dbReference type="InterPro" id="IPR050545">
    <property type="entry name" value="Mycobact_MmpL"/>
</dbReference>
<evidence type="ECO:0000313" key="10">
    <source>
        <dbReference type="Proteomes" id="UP000198875"/>
    </source>
</evidence>
<dbReference type="InterPro" id="IPR004869">
    <property type="entry name" value="MMPL_dom"/>
</dbReference>
<dbReference type="PANTHER" id="PTHR33406:SF13">
    <property type="entry name" value="MEMBRANE PROTEIN YDFJ"/>
    <property type="match status" value="1"/>
</dbReference>
<feature type="domain" description="Membrane transport protein MMPL" evidence="8">
    <location>
        <begin position="11"/>
        <end position="118"/>
    </location>
</feature>
<keyword evidence="6 7" id="KW-0472">Membrane</keyword>
<comment type="subcellular location">
    <subcellularLocation>
        <location evidence="1">Cell membrane</location>
        <topology evidence="1">Multi-pass membrane protein</topology>
    </subcellularLocation>
</comment>
<dbReference type="AlphaFoldDB" id="A0A0U0W4K4"/>
<reference evidence="9 10" key="1">
    <citation type="submission" date="2015-03" db="EMBL/GenBank/DDBJ databases">
        <authorList>
            <person name="Murphy D."/>
        </authorList>
    </citation>
    <scope>NUCLEOTIDE SEQUENCE [LARGE SCALE GENOMIC DNA]</scope>
    <source>
        <strain evidence="9 10">DSM 44277</strain>
    </source>
</reference>
<gene>
    <name evidence="9" type="ORF">BN971_00998</name>
</gene>
<evidence type="ECO:0000256" key="4">
    <source>
        <dbReference type="ARBA" id="ARBA00022692"/>
    </source>
</evidence>
<evidence type="ECO:0000313" key="9">
    <source>
        <dbReference type="EMBL" id="CPR07379.1"/>
    </source>
</evidence>
<dbReference type="Proteomes" id="UP000198875">
    <property type="component" value="Unassembled WGS sequence"/>
</dbReference>
<keyword evidence="4 7" id="KW-0812">Transmembrane</keyword>
<feature type="transmembrane region" description="Helical" evidence="7">
    <location>
        <begin position="104"/>
        <end position="125"/>
    </location>
</feature>
<evidence type="ECO:0000256" key="7">
    <source>
        <dbReference type="SAM" id="Phobius"/>
    </source>
</evidence>
<proteinExistence type="inferred from homology"/>
<dbReference type="Pfam" id="PF03176">
    <property type="entry name" value="MMPL"/>
    <property type="match status" value="1"/>
</dbReference>
<dbReference type="OrthoDB" id="4724337at2"/>
<evidence type="ECO:0000259" key="8">
    <source>
        <dbReference type="Pfam" id="PF03176"/>
    </source>
</evidence>
<keyword evidence="3" id="KW-1003">Cell membrane</keyword>
<evidence type="ECO:0000256" key="5">
    <source>
        <dbReference type="ARBA" id="ARBA00022989"/>
    </source>
</evidence>
<dbReference type="SUPFAM" id="SSF82866">
    <property type="entry name" value="Multidrug efflux transporter AcrB transmembrane domain"/>
    <property type="match status" value="1"/>
</dbReference>
<evidence type="ECO:0000256" key="1">
    <source>
        <dbReference type="ARBA" id="ARBA00004651"/>
    </source>
</evidence>
<keyword evidence="5 7" id="KW-1133">Transmembrane helix</keyword>
<evidence type="ECO:0000256" key="6">
    <source>
        <dbReference type="ARBA" id="ARBA00023136"/>
    </source>
</evidence>
<dbReference type="PANTHER" id="PTHR33406">
    <property type="entry name" value="MEMBRANE PROTEIN MJ1562-RELATED"/>
    <property type="match status" value="1"/>
</dbReference>
<organism evidence="9 10">
    <name type="scientific">Mycobacterium bohemicum DSM 44277</name>
    <dbReference type="NCBI Taxonomy" id="1236609"/>
    <lineage>
        <taxon>Bacteria</taxon>
        <taxon>Bacillati</taxon>
        <taxon>Actinomycetota</taxon>
        <taxon>Actinomycetes</taxon>
        <taxon>Mycobacteriales</taxon>
        <taxon>Mycobacteriaceae</taxon>
        <taxon>Mycobacterium</taxon>
    </lineage>
</organism>
<sequence length="135" mass="13872">MSCPAGASGGGALSADGSVITATVLLKGDVGERQKASASLNEHLAKDMPAGINAAMAGNSPLMGDLTEVDGQDMMTAEMVSLPLAFIVLPLAQRSVLAAMMPMVLGMCAVGVTLGLLSLRCPSWTGTYSSSRWWR</sequence>
<comment type="similarity">
    <text evidence="2">Belongs to the resistance-nodulation-cell division (RND) (TC 2.A.6) family. MmpL subfamily.</text>
</comment>
<evidence type="ECO:0000256" key="2">
    <source>
        <dbReference type="ARBA" id="ARBA00010157"/>
    </source>
</evidence>
<protein>
    <submittedName>
        <fullName evidence="9">Membrane protein MmpL</fullName>
    </submittedName>
</protein>
<dbReference type="EMBL" id="CSTD01000001">
    <property type="protein sequence ID" value="CPR07379.1"/>
    <property type="molecule type" value="Genomic_DNA"/>
</dbReference>
<accession>A0A0U0W4K4</accession>
<dbReference type="GO" id="GO:0005886">
    <property type="term" value="C:plasma membrane"/>
    <property type="evidence" value="ECO:0007669"/>
    <property type="project" value="UniProtKB-SubCell"/>
</dbReference>
<evidence type="ECO:0000256" key="3">
    <source>
        <dbReference type="ARBA" id="ARBA00022475"/>
    </source>
</evidence>